<dbReference type="PROSITE" id="PS51194">
    <property type="entry name" value="HELICASE_CTER"/>
    <property type="match status" value="1"/>
</dbReference>
<dbReference type="GO" id="GO:0005524">
    <property type="term" value="F:ATP binding"/>
    <property type="evidence" value="ECO:0007669"/>
    <property type="project" value="UniProtKB-KW"/>
</dbReference>
<dbReference type="EMBL" id="CAEZTG010000014">
    <property type="protein sequence ID" value="CAB4557130.1"/>
    <property type="molecule type" value="Genomic_DNA"/>
</dbReference>
<evidence type="ECO:0000259" key="6">
    <source>
        <dbReference type="PROSITE" id="PS51192"/>
    </source>
</evidence>
<evidence type="ECO:0000313" key="10">
    <source>
        <dbReference type="EMBL" id="CAB4649143.1"/>
    </source>
</evidence>
<sequence length="552" mass="57893">MASQRPRTNRSSSGARPRPGSDRSRNEKPLAAQKALPTLDPDNGFLALGVPDSLCGALALEGITDPFPIQVSTLPDSLKGRDVLGRGRTGSGKTLAFGLAVLTRLSMLQLDRQPFRPRALILAPTRELALQIDATISPLARRLGLRTTTIFGGVGQNPQVDALRKGVDVVVACPGRLEDLISQNFCKLDRVEVCVLDEADHMADLGFLPGVKRLLDRTPDDAQHLLFSATLDKGVDVIVKRYMSDPVTHSVDSEQSPVNTMTHHVLHVTNDDRLPVIIDLAAAPGRTIIFTRTKHRAKQLTRQLNAHGVVSVEMHGNLSQNVRTRNLAAFSDGTAAAMVATDIAARGIHVDDISLVIHADPPMEHKAYLHRSGRTARAGNEGVVVTLATESQRKDTDQLMRKAGIKPTITKVRPDSPLLQEIAPGQRLKKSASEVKALLDVPEPANKPGGRPNSRKPRSETPTATGRPRRSSSGRGRSGAGAGGGSGSSARSGSGSSSRSGSGGGSRSGAGSSSRSGSGSGGGGRSSGGGGSSAGSRQGSSRSAGRQGGRAR</sequence>
<protein>
    <submittedName>
        <fullName evidence="8">Unannotated protein</fullName>
    </submittedName>
</protein>
<feature type="domain" description="Helicase ATP-binding" evidence="6">
    <location>
        <begin position="74"/>
        <end position="249"/>
    </location>
</feature>
<dbReference type="GO" id="GO:0005829">
    <property type="term" value="C:cytosol"/>
    <property type="evidence" value="ECO:0007669"/>
    <property type="project" value="TreeGrafter"/>
</dbReference>
<dbReference type="CDD" id="cd00268">
    <property type="entry name" value="DEADc"/>
    <property type="match status" value="1"/>
</dbReference>
<dbReference type="PROSITE" id="PS51192">
    <property type="entry name" value="HELICASE_ATP_BIND_1"/>
    <property type="match status" value="1"/>
</dbReference>
<dbReference type="Pfam" id="PF00271">
    <property type="entry name" value="Helicase_C"/>
    <property type="match status" value="1"/>
</dbReference>
<keyword evidence="2" id="KW-0378">Hydrolase</keyword>
<dbReference type="InterPro" id="IPR044742">
    <property type="entry name" value="DEAD/DEAH_RhlB"/>
</dbReference>
<evidence type="ECO:0000256" key="2">
    <source>
        <dbReference type="ARBA" id="ARBA00022801"/>
    </source>
</evidence>
<dbReference type="InterPro" id="IPR014001">
    <property type="entry name" value="Helicase_ATP-bd"/>
</dbReference>
<feature type="compositionally biased region" description="Low complexity" evidence="5">
    <location>
        <begin position="534"/>
        <end position="545"/>
    </location>
</feature>
<feature type="compositionally biased region" description="Gly residues" evidence="5">
    <location>
        <begin position="476"/>
        <end position="487"/>
    </location>
</feature>
<accession>A0A6J6CZP4</accession>
<name>A0A6J6CZP4_9ZZZZ</name>
<keyword evidence="3" id="KW-0347">Helicase</keyword>
<feature type="compositionally biased region" description="Low complexity" evidence="5">
    <location>
        <begin position="488"/>
        <end position="500"/>
    </location>
</feature>
<evidence type="ECO:0000256" key="1">
    <source>
        <dbReference type="ARBA" id="ARBA00022741"/>
    </source>
</evidence>
<feature type="domain" description="Helicase C-terminal" evidence="7">
    <location>
        <begin position="260"/>
        <end position="443"/>
    </location>
</feature>
<dbReference type="AlphaFoldDB" id="A0A6J6CZP4"/>
<evidence type="ECO:0000313" key="8">
    <source>
        <dbReference type="EMBL" id="CAB4557130.1"/>
    </source>
</evidence>
<dbReference type="SMART" id="SM00490">
    <property type="entry name" value="HELICc"/>
    <property type="match status" value="1"/>
</dbReference>
<evidence type="ECO:0000259" key="7">
    <source>
        <dbReference type="PROSITE" id="PS51194"/>
    </source>
</evidence>
<gene>
    <name evidence="8" type="ORF">UFOPK1603_00270</name>
    <name evidence="9" type="ORF">UFOPK1711_00294</name>
    <name evidence="10" type="ORF">UFOPK2143_01173</name>
</gene>
<dbReference type="GO" id="GO:0016787">
    <property type="term" value="F:hydrolase activity"/>
    <property type="evidence" value="ECO:0007669"/>
    <property type="project" value="UniProtKB-KW"/>
</dbReference>
<dbReference type="InterPro" id="IPR027417">
    <property type="entry name" value="P-loop_NTPase"/>
</dbReference>
<dbReference type="GO" id="GO:0003724">
    <property type="term" value="F:RNA helicase activity"/>
    <property type="evidence" value="ECO:0007669"/>
    <property type="project" value="TreeGrafter"/>
</dbReference>
<dbReference type="SMART" id="SM00487">
    <property type="entry name" value="DEXDc"/>
    <property type="match status" value="1"/>
</dbReference>
<organism evidence="8">
    <name type="scientific">freshwater metagenome</name>
    <dbReference type="NCBI Taxonomy" id="449393"/>
    <lineage>
        <taxon>unclassified sequences</taxon>
        <taxon>metagenomes</taxon>
        <taxon>ecological metagenomes</taxon>
    </lineage>
</organism>
<feature type="compositionally biased region" description="Gly residues" evidence="5">
    <location>
        <begin position="518"/>
        <end position="533"/>
    </location>
</feature>
<dbReference type="Gene3D" id="3.40.50.300">
    <property type="entry name" value="P-loop containing nucleotide triphosphate hydrolases"/>
    <property type="match status" value="2"/>
</dbReference>
<evidence type="ECO:0000256" key="3">
    <source>
        <dbReference type="ARBA" id="ARBA00022806"/>
    </source>
</evidence>
<dbReference type="InterPro" id="IPR011545">
    <property type="entry name" value="DEAD/DEAH_box_helicase_dom"/>
</dbReference>
<evidence type="ECO:0000313" key="9">
    <source>
        <dbReference type="EMBL" id="CAB4567431.1"/>
    </source>
</evidence>
<dbReference type="CDD" id="cd18787">
    <property type="entry name" value="SF2_C_DEAD"/>
    <property type="match status" value="1"/>
</dbReference>
<feature type="region of interest" description="Disordered" evidence="5">
    <location>
        <begin position="438"/>
        <end position="552"/>
    </location>
</feature>
<dbReference type="EMBL" id="CAEZVV010000078">
    <property type="protein sequence ID" value="CAB4649143.1"/>
    <property type="molecule type" value="Genomic_DNA"/>
</dbReference>
<evidence type="ECO:0000256" key="5">
    <source>
        <dbReference type="SAM" id="MobiDB-lite"/>
    </source>
</evidence>
<keyword evidence="4" id="KW-0067">ATP-binding</keyword>
<dbReference type="PANTHER" id="PTHR47959:SF13">
    <property type="entry name" value="ATP-DEPENDENT RNA HELICASE RHLE"/>
    <property type="match status" value="1"/>
</dbReference>
<keyword evidence="1" id="KW-0547">Nucleotide-binding</keyword>
<dbReference type="GO" id="GO:0003676">
    <property type="term" value="F:nucleic acid binding"/>
    <property type="evidence" value="ECO:0007669"/>
    <property type="project" value="InterPro"/>
</dbReference>
<dbReference type="EMBL" id="CAEZTR010000011">
    <property type="protein sequence ID" value="CAB4567431.1"/>
    <property type="molecule type" value="Genomic_DNA"/>
</dbReference>
<feature type="region of interest" description="Disordered" evidence="5">
    <location>
        <begin position="1"/>
        <end position="37"/>
    </location>
</feature>
<reference evidence="8" key="1">
    <citation type="submission" date="2020-05" db="EMBL/GenBank/DDBJ databases">
        <authorList>
            <person name="Chiriac C."/>
            <person name="Salcher M."/>
            <person name="Ghai R."/>
            <person name="Kavagutti S V."/>
        </authorList>
    </citation>
    <scope>NUCLEOTIDE SEQUENCE</scope>
</reference>
<dbReference type="PANTHER" id="PTHR47959">
    <property type="entry name" value="ATP-DEPENDENT RNA HELICASE RHLE-RELATED"/>
    <property type="match status" value="1"/>
</dbReference>
<dbReference type="InterPro" id="IPR001650">
    <property type="entry name" value="Helicase_C-like"/>
</dbReference>
<dbReference type="SUPFAM" id="SSF52540">
    <property type="entry name" value="P-loop containing nucleoside triphosphate hydrolases"/>
    <property type="match status" value="1"/>
</dbReference>
<proteinExistence type="predicted"/>
<feature type="compositionally biased region" description="Basic and acidic residues" evidence="5">
    <location>
        <begin position="19"/>
        <end position="28"/>
    </location>
</feature>
<dbReference type="Pfam" id="PF00270">
    <property type="entry name" value="DEAD"/>
    <property type="match status" value="1"/>
</dbReference>
<evidence type="ECO:0000256" key="4">
    <source>
        <dbReference type="ARBA" id="ARBA00022840"/>
    </source>
</evidence>
<dbReference type="InterPro" id="IPR050079">
    <property type="entry name" value="DEAD_box_RNA_helicase"/>
</dbReference>